<comment type="caution">
    <text evidence="1">The sequence shown here is derived from an EMBL/GenBank/DDBJ whole genome shotgun (WGS) entry which is preliminary data.</text>
</comment>
<name>A0A699Y9R7_HAELA</name>
<dbReference type="Gene3D" id="3.40.50.300">
    <property type="entry name" value="P-loop containing nucleotide triphosphate hydrolases"/>
    <property type="match status" value="1"/>
</dbReference>
<keyword evidence="2" id="KW-1185">Reference proteome</keyword>
<evidence type="ECO:0000313" key="1">
    <source>
        <dbReference type="EMBL" id="GFH06061.1"/>
    </source>
</evidence>
<dbReference type="EMBL" id="BLLF01000020">
    <property type="protein sequence ID" value="GFH06061.1"/>
    <property type="molecule type" value="Genomic_DNA"/>
</dbReference>
<organism evidence="1 2">
    <name type="scientific">Haematococcus lacustris</name>
    <name type="common">Green alga</name>
    <name type="synonym">Haematococcus pluvialis</name>
    <dbReference type="NCBI Taxonomy" id="44745"/>
    <lineage>
        <taxon>Eukaryota</taxon>
        <taxon>Viridiplantae</taxon>
        <taxon>Chlorophyta</taxon>
        <taxon>core chlorophytes</taxon>
        <taxon>Chlorophyceae</taxon>
        <taxon>CS clade</taxon>
        <taxon>Chlamydomonadales</taxon>
        <taxon>Haematococcaceae</taxon>
        <taxon>Haematococcus</taxon>
    </lineage>
</organism>
<evidence type="ECO:0000313" key="2">
    <source>
        <dbReference type="Proteomes" id="UP000485058"/>
    </source>
</evidence>
<reference evidence="1 2" key="1">
    <citation type="submission" date="2020-02" db="EMBL/GenBank/DDBJ databases">
        <title>Draft genome sequence of Haematococcus lacustris strain NIES-144.</title>
        <authorList>
            <person name="Morimoto D."/>
            <person name="Nakagawa S."/>
            <person name="Yoshida T."/>
            <person name="Sawayama S."/>
        </authorList>
    </citation>
    <scope>NUCLEOTIDE SEQUENCE [LARGE SCALE GENOMIC DNA]</scope>
    <source>
        <strain evidence="1 2">NIES-144</strain>
    </source>
</reference>
<dbReference type="AlphaFoldDB" id="A0A699Y9R7"/>
<gene>
    <name evidence="1" type="ORF">HaLaN_00625</name>
</gene>
<dbReference type="InterPro" id="IPR027417">
    <property type="entry name" value="P-loop_NTPase"/>
</dbReference>
<proteinExistence type="predicted"/>
<dbReference type="Proteomes" id="UP000485058">
    <property type="component" value="Unassembled WGS sequence"/>
</dbReference>
<sequence>MAHEYTAEGEFKPLHALRPGAAPEGSNGIAVAALAGLPPAVTERARIHSDRLVRVMQERQRRRAQRMGHAPNDACDQHCEVMRVVAEVVGALKRLAPSNSRMVKAQGLASLRLAWQRLQA</sequence>
<accession>A0A699Y9R7</accession>
<protein>
    <submittedName>
        <fullName evidence="1">DNA mismatch repair protein MSH7</fullName>
    </submittedName>
</protein>